<feature type="signal peptide" evidence="2">
    <location>
        <begin position="1"/>
        <end position="17"/>
    </location>
</feature>
<name>C7YI33_FUSV7</name>
<feature type="chain" id="PRO_5002987262" evidence="2">
    <location>
        <begin position="18"/>
        <end position="296"/>
    </location>
</feature>
<dbReference type="OrthoDB" id="5985073at2759"/>
<protein>
    <submittedName>
        <fullName evidence="3">Uncharacterized protein</fullName>
    </submittedName>
</protein>
<feature type="region of interest" description="Disordered" evidence="1">
    <location>
        <begin position="189"/>
        <end position="225"/>
    </location>
</feature>
<dbReference type="Proteomes" id="UP000005206">
    <property type="component" value="Chromosome 1"/>
</dbReference>
<dbReference type="RefSeq" id="XP_003054451.1">
    <property type="nucleotide sequence ID" value="XM_003054405.1"/>
</dbReference>
<evidence type="ECO:0000256" key="2">
    <source>
        <dbReference type="SAM" id="SignalP"/>
    </source>
</evidence>
<evidence type="ECO:0000256" key="1">
    <source>
        <dbReference type="SAM" id="MobiDB-lite"/>
    </source>
</evidence>
<feature type="compositionally biased region" description="Polar residues" evidence="1">
    <location>
        <begin position="212"/>
        <end position="222"/>
    </location>
</feature>
<dbReference type="InParanoid" id="C7YI33"/>
<proteinExistence type="predicted"/>
<feature type="compositionally biased region" description="Low complexity" evidence="1">
    <location>
        <begin position="189"/>
        <end position="211"/>
    </location>
</feature>
<evidence type="ECO:0000313" key="4">
    <source>
        <dbReference type="Proteomes" id="UP000005206"/>
    </source>
</evidence>
<keyword evidence="2" id="KW-0732">Signal</keyword>
<evidence type="ECO:0000313" key="3">
    <source>
        <dbReference type="EMBL" id="EEU48738.1"/>
    </source>
</evidence>
<dbReference type="AlphaFoldDB" id="C7YI33"/>
<dbReference type="KEGG" id="nhe:NECHADRAFT_75180"/>
<dbReference type="HOGENOM" id="CLU_940370_0_0_1"/>
<keyword evidence="4" id="KW-1185">Reference proteome</keyword>
<sequence length="296" mass="32357">MHYFRILFVSLLGAATAQQLPEYKYDYDFRPFEGITPTCKAALNKVLDCDTLLARYVPENIIPSVEQATKICTAKCHGSLIQFKKDIQKACPVESNIVHWPDGSNFTGTDNINEFIDMYNKLCLIDPEWEDSKEAGKFEYQRCSDCILGLYQIQEESKAESGENFASVVADYIATCETTNVEPHILKGTPIAASTSPSTGSSGAETTPAATDTSTEVASTPSPEIPVLTPMPSGASTFAINLFSFIMPVLVLTSQWRWTQSAATSSVAQSTTTSSAGVATLMTIRFKDKNQLQKVL</sequence>
<gene>
    <name evidence="3" type="ORF">NECHADRAFT_75180</name>
</gene>
<reference evidence="3 4" key="1">
    <citation type="journal article" date="2009" name="PLoS Genet.">
        <title>The genome of Nectria haematococca: contribution of supernumerary chromosomes to gene expansion.</title>
        <authorList>
            <person name="Coleman J.J."/>
            <person name="Rounsley S.D."/>
            <person name="Rodriguez-Carres M."/>
            <person name="Kuo A."/>
            <person name="Wasmann C.C."/>
            <person name="Grimwood J."/>
            <person name="Schmutz J."/>
            <person name="Taga M."/>
            <person name="White G.J."/>
            <person name="Zhou S."/>
            <person name="Schwartz D.C."/>
            <person name="Freitag M."/>
            <person name="Ma L.J."/>
            <person name="Danchin E.G."/>
            <person name="Henrissat B."/>
            <person name="Coutinho P.M."/>
            <person name="Nelson D.R."/>
            <person name="Straney D."/>
            <person name="Napoli C.A."/>
            <person name="Barker B.M."/>
            <person name="Gribskov M."/>
            <person name="Rep M."/>
            <person name="Kroken S."/>
            <person name="Molnar I."/>
            <person name="Rensing C."/>
            <person name="Kennell J.C."/>
            <person name="Zamora J."/>
            <person name="Farman M.L."/>
            <person name="Selker E.U."/>
            <person name="Salamov A."/>
            <person name="Shapiro H."/>
            <person name="Pangilinan J."/>
            <person name="Lindquist E."/>
            <person name="Lamers C."/>
            <person name="Grigoriev I.V."/>
            <person name="Geiser D.M."/>
            <person name="Covert S.F."/>
            <person name="Temporini E."/>
            <person name="Vanetten H.D."/>
        </authorList>
    </citation>
    <scope>NUCLEOTIDE SEQUENCE [LARGE SCALE GENOMIC DNA]</scope>
    <source>
        <strain evidence="4">ATCC MYA-4622 / CBS 123669 / FGSC 9596 / NRRL 45880 / 77-13-4</strain>
    </source>
</reference>
<organism evidence="3 4">
    <name type="scientific">Fusarium vanettenii (strain ATCC MYA-4622 / CBS 123669 / FGSC 9596 / NRRL 45880 / 77-13-4)</name>
    <name type="common">Fusarium solani subsp. pisi</name>
    <dbReference type="NCBI Taxonomy" id="660122"/>
    <lineage>
        <taxon>Eukaryota</taxon>
        <taxon>Fungi</taxon>
        <taxon>Dikarya</taxon>
        <taxon>Ascomycota</taxon>
        <taxon>Pezizomycotina</taxon>
        <taxon>Sordariomycetes</taxon>
        <taxon>Hypocreomycetidae</taxon>
        <taxon>Hypocreales</taxon>
        <taxon>Nectriaceae</taxon>
        <taxon>Fusarium</taxon>
        <taxon>Fusarium solani species complex</taxon>
        <taxon>Fusarium vanettenii</taxon>
    </lineage>
</organism>
<dbReference type="GeneID" id="9664757"/>
<dbReference type="EMBL" id="GG698896">
    <property type="protein sequence ID" value="EEU48738.1"/>
    <property type="molecule type" value="Genomic_DNA"/>
</dbReference>
<dbReference type="VEuPathDB" id="FungiDB:NECHADRAFT_75180"/>
<accession>C7YI33</accession>
<dbReference type="STRING" id="660122.C7YI33"/>